<proteinExistence type="predicted"/>
<feature type="compositionally biased region" description="Basic and acidic residues" evidence="1">
    <location>
        <begin position="1"/>
        <end position="18"/>
    </location>
</feature>
<sequence length="257" mass="28168">MVERRGDHPDDGHLRDPAPAHPRCGDALFQHLDGVSHRGVMRLRNQRLRTCVRDAPDRADRLRWRERQVEPGDGRARGLGKLFLADALHGLLPLLAPQLGAQPCNPCCNPLAWWLQLREPGAESFAGDGVDAVAQQPGQVFLGHRVALGQCWGTPLSEARQAGADPCTGRAARLGVIPGQRAAHLPVAVTDDDRVQQVLVTLAGRHHPDRHHHDGPSPRRAQERPSQGSGERSAPERGTLVPDVWRKLSSLQQRSSD</sequence>
<evidence type="ECO:0000313" key="3">
    <source>
        <dbReference type="Proteomes" id="UP000198348"/>
    </source>
</evidence>
<dbReference type="Proteomes" id="UP000198348">
    <property type="component" value="Unassembled WGS sequence"/>
</dbReference>
<protein>
    <submittedName>
        <fullName evidence="2">Uncharacterized protein</fullName>
    </submittedName>
</protein>
<dbReference type="EMBL" id="FZNW01000002">
    <property type="protein sequence ID" value="SNR33296.1"/>
    <property type="molecule type" value="Genomic_DNA"/>
</dbReference>
<reference evidence="2 3" key="1">
    <citation type="submission" date="2017-06" db="EMBL/GenBank/DDBJ databases">
        <authorList>
            <person name="Kim H.J."/>
            <person name="Triplett B.A."/>
        </authorList>
    </citation>
    <scope>NUCLEOTIDE SEQUENCE [LARGE SCALE GENOMIC DNA]</scope>
    <source>
        <strain evidence="2 3">DSM 45207</strain>
    </source>
</reference>
<keyword evidence="3" id="KW-1185">Reference proteome</keyword>
<evidence type="ECO:0000256" key="1">
    <source>
        <dbReference type="SAM" id="MobiDB-lite"/>
    </source>
</evidence>
<feature type="region of interest" description="Disordered" evidence="1">
    <location>
        <begin position="1"/>
        <end position="20"/>
    </location>
</feature>
<feature type="compositionally biased region" description="Basic and acidic residues" evidence="1">
    <location>
        <begin position="211"/>
        <end position="223"/>
    </location>
</feature>
<gene>
    <name evidence="2" type="ORF">SAMN06265360_102218</name>
</gene>
<organism evidence="2 3">
    <name type="scientific">Haloechinothrix alba</name>
    <dbReference type="NCBI Taxonomy" id="664784"/>
    <lineage>
        <taxon>Bacteria</taxon>
        <taxon>Bacillati</taxon>
        <taxon>Actinomycetota</taxon>
        <taxon>Actinomycetes</taxon>
        <taxon>Pseudonocardiales</taxon>
        <taxon>Pseudonocardiaceae</taxon>
        <taxon>Haloechinothrix</taxon>
    </lineage>
</organism>
<dbReference type="AlphaFoldDB" id="A0A238VGB2"/>
<accession>A0A238VGB2</accession>
<feature type="region of interest" description="Disordered" evidence="1">
    <location>
        <begin position="203"/>
        <end position="257"/>
    </location>
</feature>
<evidence type="ECO:0000313" key="2">
    <source>
        <dbReference type="EMBL" id="SNR33296.1"/>
    </source>
</evidence>
<name>A0A238VGB2_9PSEU</name>